<organism evidence="3 4">
    <name type="scientific">Helicobacter magdeburgensis</name>
    <dbReference type="NCBI Taxonomy" id="471858"/>
    <lineage>
        <taxon>Bacteria</taxon>
        <taxon>Pseudomonadati</taxon>
        <taxon>Campylobacterota</taxon>
        <taxon>Epsilonproteobacteria</taxon>
        <taxon>Campylobacterales</taxon>
        <taxon>Helicobacteraceae</taxon>
        <taxon>Helicobacter</taxon>
    </lineage>
</organism>
<dbReference type="SUPFAM" id="SSF109604">
    <property type="entry name" value="HD-domain/PDEase-like"/>
    <property type="match status" value="1"/>
</dbReference>
<accession>A0A4U8T4E2</accession>
<reference evidence="3 4" key="1">
    <citation type="journal article" date="2014" name="Genome Announc.">
        <title>Draft genome sequences of eight enterohepatic helicobacter species isolated from both laboratory and wild rodents.</title>
        <authorList>
            <person name="Sheh A."/>
            <person name="Shen Z."/>
            <person name="Fox J.G."/>
        </authorList>
    </citation>
    <scope>NUCLEOTIDE SEQUENCE [LARGE SCALE GENOMIC DNA]</scope>
    <source>
        <strain evidence="3 4">MIT 96-1001</strain>
    </source>
</reference>
<evidence type="ECO:0000313" key="3">
    <source>
        <dbReference type="EMBL" id="TLD93367.1"/>
    </source>
</evidence>
<comment type="caution">
    <text evidence="3">The sequence shown here is derived from an EMBL/GenBank/DDBJ whole genome shotgun (WGS) entry which is preliminary data.</text>
</comment>
<protein>
    <recommendedName>
        <fullName evidence="2">HD domain-containing protein</fullName>
    </recommendedName>
</protein>
<dbReference type="EMBL" id="JRPE02000002">
    <property type="protein sequence ID" value="TLD93367.1"/>
    <property type="molecule type" value="Genomic_DNA"/>
</dbReference>
<sequence>MLLKNINEQQDKITFADKRIETLFYEVYRKRFKNRELDAVVALLMKDLERFKFEETSSVPQSYEPQYTSFKNRYDKLRTINLLSHTARVFMVACKEGQDYPDRFMEHVAILALAHDFGKNPEVIDLASEGKKEKHNQISARYLGLVMRSMNRYGDDLISALEYALFFHHAPNVEANVSAEPVRNEYIDMLNKCDNIARDEELKIVNENIRIAKEEANREQEIKSILQDKENAEQGA</sequence>
<evidence type="ECO:0000256" key="1">
    <source>
        <dbReference type="SAM" id="MobiDB-lite"/>
    </source>
</evidence>
<dbReference type="AlphaFoldDB" id="A0A4U8T4E2"/>
<name>A0A4U8T4E2_9HELI</name>
<feature type="region of interest" description="Disordered" evidence="1">
    <location>
        <begin position="217"/>
        <end position="236"/>
    </location>
</feature>
<gene>
    <name evidence="3" type="ORF">LS74_001150</name>
</gene>
<dbReference type="Proteomes" id="UP000029921">
    <property type="component" value="Unassembled WGS sequence"/>
</dbReference>
<keyword evidence="4" id="KW-1185">Reference proteome</keyword>
<dbReference type="Pfam" id="PF01966">
    <property type="entry name" value="HD"/>
    <property type="match status" value="1"/>
</dbReference>
<feature type="domain" description="HD" evidence="2">
    <location>
        <begin position="83"/>
        <end position="170"/>
    </location>
</feature>
<dbReference type="InterPro" id="IPR006674">
    <property type="entry name" value="HD_domain"/>
</dbReference>
<dbReference type="RefSeq" id="WP_138128683.1">
    <property type="nucleotide sequence ID" value="NZ_JRPE02000002.1"/>
</dbReference>
<evidence type="ECO:0000259" key="2">
    <source>
        <dbReference type="Pfam" id="PF01966"/>
    </source>
</evidence>
<proteinExistence type="predicted"/>
<evidence type="ECO:0000313" key="4">
    <source>
        <dbReference type="Proteomes" id="UP000029921"/>
    </source>
</evidence>